<evidence type="ECO:0000256" key="1">
    <source>
        <dbReference type="SAM" id="SignalP"/>
    </source>
</evidence>
<dbReference type="SMART" id="SM00054">
    <property type="entry name" value="EFh"/>
    <property type="match status" value="3"/>
</dbReference>
<feature type="domain" description="EF-hand" evidence="2">
    <location>
        <begin position="53"/>
        <end position="88"/>
    </location>
</feature>
<accession>A0A7G9SAC0</accession>
<keyword evidence="4" id="KW-1185">Reference proteome</keyword>
<dbReference type="Proteomes" id="UP000515955">
    <property type="component" value="Chromosome"/>
</dbReference>
<dbReference type="PANTHER" id="PTHR10827">
    <property type="entry name" value="RETICULOCALBIN"/>
    <property type="match status" value="1"/>
</dbReference>
<reference evidence="3 4" key="1">
    <citation type="submission" date="2020-08" db="EMBL/GenBank/DDBJ databases">
        <title>Genome sequence of Sphingomonas rhizophila KACC 19189T.</title>
        <authorList>
            <person name="Hyun D.-W."/>
            <person name="Bae J.-W."/>
        </authorList>
    </citation>
    <scope>NUCLEOTIDE SEQUENCE [LARGE SCALE GENOMIC DNA]</scope>
    <source>
        <strain evidence="3 4">KACC 19189</strain>
    </source>
</reference>
<dbReference type="InterPro" id="IPR011992">
    <property type="entry name" value="EF-hand-dom_pair"/>
</dbReference>
<feature type="domain" description="EF-hand" evidence="2">
    <location>
        <begin position="93"/>
        <end position="128"/>
    </location>
</feature>
<feature type="chain" id="PRO_5028818593" evidence="1">
    <location>
        <begin position="21"/>
        <end position="216"/>
    </location>
</feature>
<dbReference type="InterPro" id="IPR002048">
    <property type="entry name" value="EF_hand_dom"/>
</dbReference>
<sequence length="216" mass="23811">MVDKLLIGGLIAAVSVPLLAQATAPAAPAPVARVAPVTPPPPMMTMKTMTRAEVQAKVADHFARMDTNKDGAVTLDEARAGHGDRMKRVEIRKERGNPNAAFDRLDADRNGVISRDEFAKGREMRMEKRIEMKGAKADMRGMHMRHHGAGMGMMRGPMMLKMADANKDGRITLQEATTATLQHFDMADTNRDGRLTPDEMHAAHQKMRDMRMPKAS</sequence>
<gene>
    <name evidence="3" type="ORF">H9L12_11150</name>
</gene>
<dbReference type="Gene3D" id="1.10.238.10">
    <property type="entry name" value="EF-hand"/>
    <property type="match status" value="3"/>
</dbReference>
<evidence type="ECO:0000313" key="3">
    <source>
        <dbReference type="EMBL" id="QNN64795.1"/>
    </source>
</evidence>
<proteinExistence type="predicted"/>
<dbReference type="InterPro" id="IPR018247">
    <property type="entry name" value="EF_Hand_1_Ca_BS"/>
</dbReference>
<dbReference type="AlphaFoldDB" id="A0A7G9SAC0"/>
<dbReference type="RefSeq" id="WP_187541794.1">
    <property type="nucleotide sequence ID" value="NZ_CP060717.1"/>
</dbReference>
<dbReference type="EMBL" id="CP060717">
    <property type="protein sequence ID" value="QNN64795.1"/>
    <property type="molecule type" value="Genomic_DNA"/>
</dbReference>
<dbReference type="PROSITE" id="PS50222">
    <property type="entry name" value="EF_HAND_2"/>
    <property type="match status" value="3"/>
</dbReference>
<evidence type="ECO:0000313" key="4">
    <source>
        <dbReference type="Proteomes" id="UP000515955"/>
    </source>
</evidence>
<protein>
    <submittedName>
        <fullName evidence="3">EF-hand domain-containing protein</fullName>
    </submittedName>
</protein>
<keyword evidence="1" id="KW-0732">Signal</keyword>
<dbReference type="Pfam" id="PF13202">
    <property type="entry name" value="EF-hand_5"/>
    <property type="match status" value="4"/>
</dbReference>
<feature type="signal peptide" evidence="1">
    <location>
        <begin position="1"/>
        <end position="20"/>
    </location>
</feature>
<dbReference type="PANTHER" id="PTHR10827:SF85">
    <property type="entry name" value="CALCIUM-BINDING PROTEIN"/>
    <property type="match status" value="1"/>
</dbReference>
<organism evidence="3 4">
    <name type="scientific">Sphingomonas rhizophila</name>
    <dbReference type="NCBI Taxonomy" id="2071607"/>
    <lineage>
        <taxon>Bacteria</taxon>
        <taxon>Pseudomonadati</taxon>
        <taxon>Pseudomonadota</taxon>
        <taxon>Alphaproteobacteria</taxon>
        <taxon>Sphingomonadales</taxon>
        <taxon>Sphingomonadaceae</taxon>
        <taxon>Sphingomonas</taxon>
    </lineage>
</organism>
<dbReference type="PROSITE" id="PS00018">
    <property type="entry name" value="EF_HAND_1"/>
    <property type="match status" value="2"/>
</dbReference>
<dbReference type="GO" id="GO:0005509">
    <property type="term" value="F:calcium ion binding"/>
    <property type="evidence" value="ECO:0007669"/>
    <property type="project" value="InterPro"/>
</dbReference>
<dbReference type="SUPFAM" id="SSF47473">
    <property type="entry name" value="EF-hand"/>
    <property type="match status" value="1"/>
</dbReference>
<name>A0A7G9SAC0_9SPHN</name>
<dbReference type="KEGG" id="srhi:H9L12_11150"/>
<evidence type="ECO:0000259" key="2">
    <source>
        <dbReference type="PROSITE" id="PS50222"/>
    </source>
</evidence>
<feature type="domain" description="EF-hand" evidence="2">
    <location>
        <begin position="175"/>
        <end position="210"/>
    </location>
</feature>